<protein>
    <submittedName>
        <fullName evidence="1">12436_t:CDS:1</fullName>
    </submittedName>
</protein>
<sequence>IVIELDKNLDSSTSKFVELPYAFKPYIELFKNMGVKQKMDIPDLINIIINEFQSTDVTRILSNEELDKVIVIIKLVANRVSEQGYSYASLKDLLVPSTDCQLVNIYEIYFDDMRSRIYKKEKIVHSLISYSVAKTLEIKMLTGKFFD</sequence>
<name>A0ACA9R490_9GLOM</name>
<organism evidence="1 2">
    <name type="scientific">Dentiscutata heterogama</name>
    <dbReference type="NCBI Taxonomy" id="1316150"/>
    <lineage>
        <taxon>Eukaryota</taxon>
        <taxon>Fungi</taxon>
        <taxon>Fungi incertae sedis</taxon>
        <taxon>Mucoromycota</taxon>
        <taxon>Glomeromycotina</taxon>
        <taxon>Glomeromycetes</taxon>
        <taxon>Diversisporales</taxon>
        <taxon>Gigasporaceae</taxon>
        <taxon>Dentiscutata</taxon>
    </lineage>
</organism>
<accession>A0ACA9R490</accession>
<comment type="caution">
    <text evidence="1">The sequence shown here is derived from an EMBL/GenBank/DDBJ whole genome shotgun (WGS) entry which is preliminary data.</text>
</comment>
<dbReference type="EMBL" id="CAJVPU010059704">
    <property type="protein sequence ID" value="CAG8775806.1"/>
    <property type="molecule type" value="Genomic_DNA"/>
</dbReference>
<feature type="non-terminal residue" evidence="1">
    <location>
        <position position="147"/>
    </location>
</feature>
<keyword evidence="2" id="KW-1185">Reference proteome</keyword>
<evidence type="ECO:0000313" key="1">
    <source>
        <dbReference type="EMBL" id="CAG8775806.1"/>
    </source>
</evidence>
<evidence type="ECO:0000313" key="2">
    <source>
        <dbReference type="Proteomes" id="UP000789702"/>
    </source>
</evidence>
<feature type="non-terminal residue" evidence="1">
    <location>
        <position position="1"/>
    </location>
</feature>
<reference evidence="1" key="1">
    <citation type="submission" date="2021-06" db="EMBL/GenBank/DDBJ databases">
        <authorList>
            <person name="Kallberg Y."/>
            <person name="Tangrot J."/>
            <person name="Rosling A."/>
        </authorList>
    </citation>
    <scope>NUCLEOTIDE SEQUENCE</scope>
    <source>
        <strain evidence="1">IL203A</strain>
    </source>
</reference>
<proteinExistence type="predicted"/>
<dbReference type="Proteomes" id="UP000789702">
    <property type="component" value="Unassembled WGS sequence"/>
</dbReference>
<gene>
    <name evidence="1" type="ORF">DHETER_LOCUS16109</name>
</gene>